<feature type="transmembrane region" description="Helical" evidence="6">
    <location>
        <begin position="121"/>
        <end position="142"/>
    </location>
</feature>
<feature type="compositionally biased region" description="Basic and acidic residues" evidence="5">
    <location>
        <begin position="214"/>
        <end position="236"/>
    </location>
</feature>
<comment type="subcellular location">
    <subcellularLocation>
        <location evidence="1">Membrane</location>
        <topology evidence="1">Multi-pass membrane protein</topology>
    </subcellularLocation>
</comment>
<keyword evidence="2 6" id="KW-0812">Transmembrane</keyword>
<gene>
    <name evidence="7" type="ORF">TTEB3V08_LOCUS9047</name>
</gene>
<feature type="transmembrane region" description="Helical" evidence="6">
    <location>
        <begin position="188"/>
        <end position="208"/>
    </location>
</feature>
<organism evidence="7">
    <name type="scientific">Timema tahoe</name>
    <dbReference type="NCBI Taxonomy" id="61484"/>
    <lineage>
        <taxon>Eukaryota</taxon>
        <taxon>Metazoa</taxon>
        <taxon>Ecdysozoa</taxon>
        <taxon>Arthropoda</taxon>
        <taxon>Hexapoda</taxon>
        <taxon>Insecta</taxon>
        <taxon>Pterygota</taxon>
        <taxon>Neoptera</taxon>
        <taxon>Polyneoptera</taxon>
        <taxon>Phasmatodea</taxon>
        <taxon>Timematodea</taxon>
        <taxon>Timematoidea</taxon>
        <taxon>Timematidae</taxon>
        <taxon>Timema</taxon>
    </lineage>
</organism>
<feature type="transmembrane region" description="Helical" evidence="6">
    <location>
        <begin position="154"/>
        <end position="176"/>
    </location>
</feature>
<dbReference type="GO" id="GO:0016020">
    <property type="term" value="C:membrane"/>
    <property type="evidence" value="ECO:0007669"/>
    <property type="project" value="UniProtKB-SubCell"/>
</dbReference>
<feature type="transmembrane region" description="Helical" evidence="6">
    <location>
        <begin position="95"/>
        <end position="115"/>
    </location>
</feature>
<sequence>MLVDAGVVSVCRWFLKELDALKFVSKHGYNLCYILCGCTSRIPGEMAVMYLFTRYRFNWDEVDFSVFSTYSMVTGLVGTIISVGLFSHTFKMDDALIGVLSCLSKILSSFVYAFATTNWMIYLAPLVELLNGTSFIAMRSIATKLVPADELGKVNSLFGVCEALMPLAYGPMYSLVYASTMDTVPGTFFLLGGALTAPAVLIFMQVDVHSAQEAREKQPTRYKWNKERGQRADRHPSPPGHPNKRSGEWKAEADEWL</sequence>
<accession>A0A7R9NYT8</accession>
<evidence type="ECO:0000256" key="3">
    <source>
        <dbReference type="ARBA" id="ARBA00022989"/>
    </source>
</evidence>
<feature type="region of interest" description="Disordered" evidence="5">
    <location>
        <begin position="214"/>
        <end position="257"/>
    </location>
</feature>
<keyword evidence="4 6" id="KW-0472">Membrane</keyword>
<dbReference type="SUPFAM" id="SSF103473">
    <property type="entry name" value="MFS general substrate transporter"/>
    <property type="match status" value="1"/>
</dbReference>
<dbReference type="AlphaFoldDB" id="A0A7R9NYT8"/>
<evidence type="ECO:0000256" key="1">
    <source>
        <dbReference type="ARBA" id="ARBA00004141"/>
    </source>
</evidence>
<proteinExistence type="predicted"/>
<dbReference type="EMBL" id="OE004406">
    <property type="protein sequence ID" value="CAD7461134.1"/>
    <property type="molecule type" value="Genomic_DNA"/>
</dbReference>
<dbReference type="InterPro" id="IPR036259">
    <property type="entry name" value="MFS_trans_sf"/>
</dbReference>
<protein>
    <recommendedName>
        <fullName evidence="8">Solute carrier family 46 member 3</fullName>
    </recommendedName>
</protein>
<feature type="transmembrane region" description="Helical" evidence="6">
    <location>
        <begin position="64"/>
        <end position="86"/>
    </location>
</feature>
<evidence type="ECO:0000256" key="6">
    <source>
        <dbReference type="SAM" id="Phobius"/>
    </source>
</evidence>
<evidence type="ECO:0000256" key="2">
    <source>
        <dbReference type="ARBA" id="ARBA00022692"/>
    </source>
</evidence>
<evidence type="ECO:0008006" key="8">
    <source>
        <dbReference type="Google" id="ProtNLM"/>
    </source>
</evidence>
<dbReference type="GO" id="GO:0022857">
    <property type="term" value="F:transmembrane transporter activity"/>
    <property type="evidence" value="ECO:0007669"/>
    <property type="project" value="TreeGrafter"/>
</dbReference>
<dbReference type="Gene3D" id="1.20.1250.20">
    <property type="entry name" value="MFS general substrate transporter like domains"/>
    <property type="match status" value="1"/>
</dbReference>
<name>A0A7R9NYT8_9NEOP</name>
<keyword evidence="3 6" id="KW-1133">Transmembrane helix</keyword>
<dbReference type="PANTHER" id="PTHR23507">
    <property type="entry name" value="ZGC:174356"/>
    <property type="match status" value="1"/>
</dbReference>
<evidence type="ECO:0000256" key="5">
    <source>
        <dbReference type="SAM" id="MobiDB-lite"/>
    </source>
</evidence>
<feature type="compositionally biased region" description="Basic and acidic residues" evidence="5">
    <location>
        <begin position="245"/>
        <end position="257"/>
    </location>
</feature>
<evidence type="ECO:0000313" key="7">
    <source>
        <dbReference type="EMBL" id="CAD7461134.1"/>
    </source>
</evidence>
<evidence type="ECO:0000256" key="4">
    <source>
        <dbReference type="ARBA" id="ARBA00023136"/>
    </source>
</evidence>
<dbReference type="PANTHER" id="PTHR23507:SF1">
    <property type="entry name" value="FI18259P1-RELATED"/>
    <property type="match status" value="1"/>
</dbReference>
<reference evidence="7" key="1">
    <citation type="submission" date="2020-11" db="EMBL/GenBank/DDBJ databases">
        <authorList>
            <person name="Tran Van P."/>
        </authorList>
    </citation>
    <scope>NUCLEOTIDE SEQUENCE</scope>
</reference>